<keyword evidence="3" id="KW-0812">Transmembrane</keyword>
<evidence type="ECO:0000256" key="1">
    <source>
        <dbReference type="ARBA" id="ARBA00012528"/>
    </source>
</evidence>
<sequence>MEQVLPFGVAIAIASNLMVCLYFVMLNRYHQENPAYLFWASSCGLFSLGASSLFAAYHFERYVLLVPLASIALFTACYCLFIGLNRFELTSSPTKQQKQINKFYVIGLAVIAASSMYPHTLNGVTCLLMAASLLLTEGCFCRRRTHAFVGYTALRIALFVHAAVMFLQGMILLYQPVTMSIQLSGTWIQIMLLTHLLMTMSTALILPMLQLTRKQLHWERLANTDELTRVLTRRAFLKKVERSLTSTGKTALLMIDIDHFKHINDNYGHQAGDVVLKKVAGSLQTYVRRQDVVGRLGGEEFAILLPAITDKEAKSIADRILTSVANLEIGVDEHIINVTVSIGVAFSQQGEENWDRLYSYADSALYQAKRGGRNGIAVQSDSLLI</sequence>
<dbReference type="InterPro" id="IPR029787">
    <property type="entry name" value="Nucleotide_cyclase"/>
</dbReference>
<dbReference type="NCBIfam" id="TIGR00254">
    <property type="entry name" value="GGDEF"/>
    <property type="match status" value="1"/>
</dbReference>
<evidence type="ECO:0000256" key="3">
    <source>
        <dbReference type="SAM" id="Phobius"/>
    </source>
</evidence>
<dbReference type="EC" id="2.7.7.65" evidence="1"/>
<keyword evidence="3" id="KW-1133">Transmembrane helix</keyword>
<dbReference type="InterPro" id="IPR000160">
    <property type="entry name" value="GGDEF_dom"/>
</dbReference>
<dbReference type="SMART" id="SM00267">
    <property type="entry name" value="GGDEF"/>
    <property type="match status" value="1"/>
</dbReference>
<evidence type="ECO:0000313" key="6">
    <source>
        <dbReference type="Proteomes" id="UP001142810"/>
    </source>
</evidence>
<feature type="transmembrane region" description="Helical" evidence="3">
    <location>
        <begin position="99"/>
        <end position="116"/>
    </location>
</feature>
<dbReference type="Gene3D" id="3.30.70.270">
    <property type="match status" value="1"/>
</dbReference>
<dbReference type="SUPFAM" id="SSF55073">
    <property type="entry name" value="Nucleotide cyclase"/>
    <property type="match status" value="1"/>
</dbReference>
<gene>
    <name evidence="5" type="ORF">OPS25_02910</name>
</gene>
<dbReference type="InterPro" id="IPR050469">
    <property type="entry name" value="Diguanylate_Cyclase"/>
</dbReference>
<evidence type="ECO:0000256" key="2">
    <source>
        <dbReference type="ARBA" id="ARBA00034247"/>
    </source>
</evidence>
<protein>
    <recommendedName>
        <fullName evidence="1">diguanylate cyclase</fullName>
        <ecNumber evidence="1">2.7.7.65</ecNumber>
    </recommendedName>
</protein>
<dbReference type="CDD" id="cd01949">
    <property type="entry name" value="GGDEF"/>
    <property type="match status" value="1"/>
</dbReference>
<evidence type="ECO:0000259" key="4">
    <source>
        <dbReference type="PROSITE" id="PS50887"/>
    </source>
</evidence>
<keyword evidence="3" id="KW-0472">Membrane</keyword>
<dbReference type="PANTHER" id="PTHR45138:SF9">
    <property type="entry name" value="DIGUANYLATE CYCLASE DGCM-RELATED"/>
    <property type="match status" value="1"/>
</dbReference>
<feature type="transmembrane region" description="Helical" evidence="3">
    <location>
        <begin position="36"/>
        <end position="57"/>
    </location>
</feature>
<feature type="transmembrane region" description="Helical" evidence="3">
    <location>
        <begin position="186"/>
        <end position="206"/>
    </location>
</feature>
<accession>A0ABT3P3U8</accession>
<dbReference type="Pfam" id="PF00990">
    <property type="entry name" value="GGDEF"/>
    <property type="match status" value="1"/>
</dbReference>
<dbReference type="EMBL" id="JAPFRD010000004">
    <property type="protein sequence ID" value="MCW8107453.1"/>
    <property type="molecule type" value="Genomic_DNA"/>
</dbReference>
<feature type="domain" description="GGDEF" evidence="4">
    <location>
        <begin position="248"/>
        <end position="381"/>
    </location>
</feature>
<proteinExistence type="predicted"/>
<comment type="catalytic activity">
    <reaction evidence="2">
        <text>2 GTP = 3',3'-c-di-GMP + 2 diphosphate</text>
        <dbReference type="Rhea" id="RHEA:24898"/>
        <dbReference type="ChEBI" id="CHEBI:33019"/>
        <dbReference type="ChEBI" id="CHEBI:37565"/>
        <dbReference type="ChEBI" id="CHEBI:58805"/>
        <dbReference type="EC" id="2.7.7.65"/>
    </reaction>
</comment>
<dbReference type="PROSITE" id="PS50887">
    <property type="entry name" value="GGDEF"/>
    <property type="match status" value="1"/>
</dbReference>
<dbReference type="PANTHER" id="PTHR45138">
    <property type="entry name" value="REGULATORY COMPONENTS OF SENSORY TRANSDUCTION SYSTEM"/>
    <property type="match status" value="1"/>
</dbReference>
<dbReference type="RefSeq" id="WP_265616159.1">
    <property type="nucleotide sequence ID" value="NZ_JAPFRD010000004.1"/>
</dbReference>
<name>A0ABT3P3U8_9ALTE</name>
<comment type="caution">
    <text evidence="5">The sequence shown here is derived from an EMBL/GenBank/DDBJ whole genome shotgun (WGS) entry which is preliminary data.</text>
</comment>
<keyword evidence="6" id="KW-1185">Reference proteome</keyword>
<organism evidence="5 6">
    <name type="scientific">Alteromonas aquimaris</name>
    <dbReference type="NCBI Taxonomy" id="2998417"/>
    <lineage>
        <taxon>Bacteria</taxon>
        <taxon>Pseudomonadati</taxon>
        <taxon>Pseudomonadota</taxon>
        <taxon>Gammaproteobacteria</taxon>
        <taxon>Alteromonadales</taxon>
        <taxon>Alteromonadaceae</taxon>
        <taxon>Alteromonas/Salinimonas group</taxon>
        <taxon>Alteromonas</taxon>
    </lineage>
</organism>
<dbReference type="InterPro" id="IPR043128">
    <property type="entry name" value="Rev_trsase/Diguanyl_cyclase"/>
</dbReference>
<feature type="transmembrane region" description="Helical" evidence="3">
    <location>
        <begin position="6"/>
        <end position="24"/>
    </location>
</feature>
<reference evidence="5" key="1">
    <citation type="submission" date="2022-11" db="EMBL/GenBank/DDBJ databases">
        <title>Alteromonas sp. nov., isolated from sea water of the Qingdao.</title>
        <authorList>
            <person name="Wang Q."/>
        </authorList>
    </citation>
    <scope>NUCLEOTIDE SEQUENCE</scope>
    <source>
        <strain evidence="5">ASW11-7</strain>
    </source>
</reference>
<evidence type="ECO:0000313" key="5">
    <source>
        <dbReference type="EMBL" id="MCW8107453.1"/>
    </source>
</evidence>
<feature type="transmembrane region" description="Helical" evidence="3">
    <location>
        <begin position="153"/>
        <end position="174"/>
    </location>
</feature>
<dbReference type="Proteomes" id="UP001142810">
    <property type="component" value="Unassembled WGS sequence"/>
</dbReference>
<feature type="transmembrane region" description="Helical" evidence="3">
    <location>
        <begin position="63"/>
        <end position="87"/>
    </location>
</feature>